<keyword evidence="3" id="KW-1185">Reference proteome</keyword>
<protein>
    <submittedName>
        <fullName evidence="2">Uncharacterized protein</fullName>
    </submittedName>
</protein>
<evidence type="ECO:0000313" key="2">
    <source>
        <dbReference type="EMBL" id="VBB25436.1"/>
    </source>
</evidence>
<proteinExistence type="predicted"/>
<evidence type="ECO:0000256" key="1">
    <source>
        <dbReference type="SAM" id="MobiDB-lite"/>
    </source>
</evidence>
<sequence>MRAVDRKQSDEHNSEIIARKIRALRKSQNKSEHVNNLSPTPKKRRRRRDSFLEVKAKIHDLLRSTVYHRGHRYDVRAADREAIQIEQRLMRSCCEGTSTDTAIRRLNLNRTKISSKQKQIKGRFPESIN</sequence>
<dbReference type="Proteomes" id="UP000276991">
    <property type="component" value="Unassembled WGS sequence"/>
</dbReference>
<evidence type="ECO:0000313" key="3">
    <source>
        <dbReference type="Proteomes" id="UP000276991"/>
    </source>
</evidence>
<accession>A0A498S181</accession>
<dbReference type="EMBL" id="UPTC01000015">
    <property type="protein sequence ID" value="VBB25436.1"/>
    <property type="molecule type" value="Genomic_DNA"/>
</dbReference>
<dbReference type="OrthoDB" id="5861879at2759"/>
<gene>
    <name evidence="2" type="ORF">NAV_LOCUS266</name>
</gene>
<name>A0A498S181_ACAVI</name>
<feature type="region of interest" description="Disordered" evidence="1">
    <location>
        <begin position="23"/>
        <end position="49"/>
    </location>
</feature>
<reference evidence="2 3" key="1">
    <citation type="submission" date="2018-08" db="EMBL/GenBank/DDBJ databases">
        <authorList>
            <person name="Laetsch R D."/>
            <person name="Stevens L."/>
            <person name="Kumar S."/>
            <person name="Blaxter L. M."/>
        </authorList>
    </citation>
    <scope>NUCLEOTIDE SEQUENCE [LARGE SCALE GENOMIC DNA]</scope>
</reference>
<organism evidence="2 3">
    <name type="scientific">Acanthocheilonema viteae</name>
    <name type="common">Filarial nematode worm</name>
    <name type="synonym">Dipetalonema viteae</name>
    <dbReference type="NCBI Taxonomy" id="6277"/>
    <lineage>
        <taxon>Eukaryota</taxon>
        <taxon>Metazoa</taxon>
        <taxon>Ecdysozoa</taxon>
        <taxon>Nematoda</taxon>
        <taxon>Chromadorea</taxon>
        <taxon>Rhabditida</taxon>
        <taxon>Spirurina</taxon>
        <taxon>Spiruromorpha</taxon>
        <taxon>Filarioidea</taxon>
        <taxon>Onchocercidae</taxon>
        <taxon>Acanthocheilonema</taxon>
    </lineage>
</organism>
<dbReference type="AlphaFoldDB" id="A0A498S181"/>